<evidence type="ECO:0000259" key="4">
    <source>
        <dbReference type="Pfam" id="PF00890"/>
    </source>
</evidence>
<dbReference type="STRING" id="1408163.A0A0F4YQU4"/>
<proteinExistence type="inferred from homology"/>
<keyword evidence="3" id="KW-0560">Oxidoreductase</keyword>
<dbReference type="AlphaFoldDB" id="A0A0F4YQU4"/>
<dbReference type="Gene3D" id="3.50.50.60">
    <property type="entry name" value="FAD/NAD(P)-binding domain"/>
    <property type="match status" value="3"/>
</dbReference>
<dbReference type="Pfam" id="PF00890">
    <property type="entry name" value="FAD_binding_2"/>
    <property type="match status" value="1"/>
</dbReference>
<dbReference type="InterPro" id="IPR050097">
    <property type="entry name" value="Ferredoxin-NADP_redctase_2"/>
</dbReference>
<evidence type="ECO:0000256" key="2">
    <source>
        <dbReference type="ARBA" id="ARBA00022630"/>
    </source>
</evidence>
<dbReference type="GO" id="GO:0097237">
    <property type="term" value="P:cellular response to toxic substance"/>
    <property type="evidence" value="ECO:0007669"/>
    <property type="project" value="UniProtKB-ARBA"/>
</dbReference>
<dbReference type="RefSeq" id="XP_013326620.1">
    <property type="nucleotide sequence ID" value="XM_013471166.1"/>
</dbReference>
<reference evidence="5 6" key="1">
    <citation type="submission" date="2015-04" db="EMBL/GenBank/DDBJ databases">
        <authorList>
            <person name="Heijne W.H."/>
            <person name="Fedorova N.D."/>
            <person name="Nierman W.C."/>
            <person name="Vollebregt A.W."/>
            <person name="Zhao Z."/>
            <person name="Wu L."/>
            <person name="Kumar M."/>
            <person name="Stam H."/>
            <person name="van den Berg M.A."/>
            <person name="Pel H.J."/>
        </authorList>
    </citation>
    <scope>NUCLEOTIDE SEQUENCE [LARGE SCALE GENOMIC DNA]</scope>
    <source>
        <strain evidence="5 6">CBS 393.64</strain>
    </source>
</reference>
<protein>
    <submittedName>
        <fullName evidence="5">Thioredoxin reductase</fullName>
    </submittedName>
</protein>
<evidence type="ECO:0000256" key="3">
    <source>
        <dbReference type="ARBA" id="ARBA00023002"/>
    </source>
</evidence>
<dbReference type="PANTHER" id="PTHR48105">
    <property type="entry name" value="THIOREDOXIN REDUCTASE 1-RELATED-RELATED"/>
    <property type="match status" value="1"/>
</dbReference>
<accession>A0A0F4YQU4</accession>
<dbReference type="SUPFAM" id="SSF51905">
    <property type="entry name" value="FAD/NAD(P)-binding domain"/>
    <property type="match status" value="1"/>
</dbReference>
<gene>
    <name evidence="5" type="ORF">T310_6006</name>
</gene>
<feature type="domain" description="FAD-dependent oxidoreductase 2 FAD-binding" evidence="4">
    <location>
        <begin position="11"/>
        <end position="45"/>
    </location>
</feature>
<dbReference type="GO" id="GO:0016491">
    <property type="term" value="F:oxidoreductase activity"/>
    <property type="evidence" value="ECO:0007669"/>
    <property type="project" value="UniProtKB-KW"/>
</dbReference>
<dbReference type="Proteomes" id="UP000053958">
    <property type="component" value="Unassembled WGS sequence"/>
</dbReference>
<dbReference type="PRINTS" id="PR00469">
    <property type="entry name" value="PNDRDTASEII"/>
</dbReference>
<keyword evidence="2" id="KW-0285">Flavoprotein</keyword>
<name>A0A0F4YQU4_RASE3</name>
<keyword evidence="6" id="KW-1185">Reference proteome</keyword>
<dbReference type="EMBL" id="LASV01000299">
    <property type="protein sequence ID" value="KKA20008.1"/>
    <property type="molecule type" value="Genomic_DNA"/>
</dbReference>
<evidence type="ECO:0000313" key="6">
    <source>
        <dbReference type="Proteomes" id="UP000053958"/>
    </source>
</evidence>
<evidence type="ECO:0000256" key="1">
    <source>
        <dbReference type="ARBA" id="ARBA00009333"/>
    </source>
</evidence>
<evidence type="ECO:0000313" key="5">
    <source>
        <dbReference type="EMBL" id="KKA20008.1"/>
    </source>
</evidence>
<dbReference type="InterPro" id="IPR036188">
    <property type="entry name" value="FAD/NAD-bd_sf"/>
</dbReference>
<comment type="caution">
    <text evidence="5">The sequence shown here is derived from an EMBL/GenBank/DDBJ whole genome shotgun (WGS) entry which is preliminary data.</text>
</comment>
<sequence>MSKAVHPLVETLIIGGGPAGLATALGLARARRQVILFDSGKYRNWHVSHMHNVSTNADGIFEATDAAGETWRGKTLVLATGVTDNMPDLPGYKECWESCKIYHCLYCHGYEDSDCASAGIIAAFGLTSDAHLAAQFAGKVVVYTNGSEELAQQVQELVKNNPKITTDTRPIEALIKESDADGEPGIKLGASDSAPAETVSHRFFVHAPDALANVSFAKSLGLELSPNGAEIKTTAPFNATNVPGCYAVGDVGSPLKAVSQAMALGSVAAAGVTTNLF</sequence>
<dbReference type="InterPro" id="IPR003953">
    <property type="entry name" value="FAD-dep_OxRdtase_2_FAD-bd"/>
</dbReference>
<comment type="similarity">
    <text evidence="1">Belongs to the class-II pyridine nucleotide-disulfide oxidoreductase family.</text>
</comment>
<organism evidence="5 6">
    <name type="scientific">Rasamsonia emersonii (strain ATCC 16479 / CBS 393.64 / IMI 116815)</name>
    <dbReference type="NCBI Taxonomy" id="1408163"/>
    <lineage>
        <taxon>Eukaryota</taxon>
        <taxon>Fungi</taxon>
        <taxon>Dikarya</taxon>
        <taxon>Ascomycota</taxon>
        <taxon>Pezizomycotina</taxon>
        <taxon>Eurotiomycetes</taxon>
        <taxon>Eurotiomycetidae</taxon>
        <taxon>Eurotiales</taxon>
        <taxon>Trichocomaceae</taxon>
        <taxon>Rasamsonia</taxon>
    </lineage>
</organism>
<dbReference type="PRINTS" id="PR00368">
    <property type="entry name" value="FADPNR"/>
</dbReference>
<dbReference type="GeneID" id="25318326"/>
<dbReference type="OrthoDB" id="10260355at2759"/>